<dbReference type="PANTHER" id="PTHR43393:SF2">
    <property type="entry name" value="CYTOKININ RIBOSIDE 5'-MONOPHOSPHATE PHOSPHORIBOHYDROLASE"/>
    <property type="match status" value="1"/>
</dbReference>
<dbReference type="AlphaFoldDB" id="A0A6M1S3H0"/>
<sequence length="345" mass="39389">MNADKKEKPPPDPELQRRIQELIRYKGGGYNEAIVADIIENALKLLTDVADRGDVRVIQIANRELRYAFRLFAPYAHVRKVAVFGSARTAPHKPEYKQAVEFGRKIAAAGYMVITGAGPGIMQAAHEGAGSEMSFGANIRLPWEQNPNPVIREDAKLVTFKYFFTRKLIFIRHADAVVLFPGGFGTLDEGYEALTLMQTGKSQLMPLVLIDRPGGTYWKTWDRHVRDHLLRDELISPEDLNLYQITDNVDEAVRIITRFYRNFHSTRFVKDLFVIRLKHPPSDTALAALNEDFADIITGPPIQRIPPTPEEQEDRDHLELHRIAFGFNRRDYGRLRQMIDVLNSL</sequence>
<dbReference type="GO" id="GO:0009691">
    <property type="term" value="P:cytokinin biosynthetic process"/>
    <property type="evidence" value="ECO:0007669"/>
    <property type="project" value="InterPro"/>
</dbReference>
<evidence type="ECO:0000256" key="1">
    <source>
        <dbReference type="ARBA" id="ARBA00000274"/>
    </source>
</evidence>
<proteinExistence type="predicted"/>
<protein>
    <recommendedName>
        <fullName evidence="3">AMP nucleosidase</fullName>
        <ecNumber evidence="2">3.2.2.4</ecNumber>
    </recommendedName>
    <alternativeName>
        <fullName evidence="3">AMP nucleosidase</fullName>
    </alternativeName>
</protein>
<gene>
    <name evidence="4" type="ORF">G4L39_10765</name>
</gene>
<dbReference type="GO" id="GO:0008714">
    <property type="term" value="F:AMP nucleosidase activity"/>
    <property type="evidence" value="ECO:0007669"/>
    <property type="project" value="UniProtKB-EC"/>
</dbReference>
<dbReference type="Gene3D" id="3.40.50.450">
    <property type="match status" value="1"/>
</dbReference>
<dbReference type="NCBIfam" id="TIGR00730">
    <property type="entry name" value="Rossman fold protein, TIGR00730 family"/>
    <property type="match status" value="1"/>
</dbReference>
<dbReference type="InterPro" id="IPR052341">
    <property type="entry name" value="LOG_family_nucleotidases"/>
</dbReference>
<evidence type="ECO:0000256" key="2">
    <source>
        <dbReference type="ARBA" id="ARBA00011985"/>
    </source>
</evidence>
<dbReference type="InterPro" id="IPR031100">
    <property type="entry name" value="LOG_fam"/>
</dbReference>
<keyword evidence="5" id="KW-1185">Reference proteome</keyword>
<dbReference type="SUPFAM" id="SSF102405">
    <property type="entry name" value="MCP/YpsA-like"/>
    <property type="match status" value="1"/>
</dbReference>
<dbReference type="EMBL" id="JAAKYA010000072">
    <property type="protein sequence ID" value="NGO39870.1"/>
    <property type="molecule type" value="Genomic_DNA"/>
</dbReference>
<evidence type="ECO:0000313" key="5">
    <source>
        <dbReference type="Proteomes" id="UP000477311"/>
    </source>
</evidence>
<reference evidence="4 5" key="1">
    <citation type="submission" date="2020-02" db="EMBL/GenBank/DDBJ databases">
        <title>Draft genome sequence of Limisphaera ngatamarikiensis NGM72.4T, a thermophilic Verrucomicrobia grouped in subdivision 3.</title>
        <authorList>
            <person name="Carere C.R."/>
            <person name="Steen J."/>
            <person name="Hugenholtz P."/>
            <person name="Stott M.B."/>
        </authorList>
    </citation>
    <scope>NUCLEOTIDE SEQUENCE [LARGE SCALE GENOMIC DNA]</scope>
    <source>
        <strain evidence="4 5">NGM72.4</strain>
    </source>
</reference>
<organism evidence="4 5">
    <name type="scientific">Limisphaera ngatamarikiensis</name>
    <dbReference type="NCBI Taxonomy" id="1324935"/>
    <lineage>
        <taxon>Bacteria</taxon>
        <taxon>Pseudomonadati</taxon>
        <taxon>Verrucomicrobiota</taxon>
        <taxon>Verrucomicrobiia</taxon>
        <taxon>Limisphaerales</taxon>
        <taxon>Limisphaeraceae</taxon>
        <taxon>Limisphaera</taxon>
    </lineage>
</organism>
<accession>A0A6M1S3H0</accession>
<dbReference type="Proteomes" id="UP000477311">
    <property type="component" value="Unassembled WGS sequence"/>
</dbReference>
<comment type="caution">
    <text evidence="4">The sequence shown here is derived from an EMBL/GenBank/DDBJ whole genome shotgun (WGS) entry which is preliminary data.</text>
</comment>
<dbReference type="PANTHER" id="PTHR43393">
    <property type="entry name" value="CYTOKININ RIBOSIDE 5'-MONOPHOSPHATE PHOSPHORIBOHYDROLASE"/>
    <property type="match status" value="1"/>
</dbReference>
<dbReference type="Pfam" id="PF03641">
    <property type="entry name" value="Lysine_decarbox"/>
    <property type="match status" value="1"/>
</dbReference>
<dbReference type="EC" id="3.2.2.4" evidence="2"/>
<dbReference type="GO" id="GO:0005829">
    <property type="term" value="C:cytosol"/>
    <property type="evidence" value="ECO:0007669"/>
    <property type="project" value="TreeGrafter"/>
</dbReference>
<evidence type="ECO:0000313" key="4">
    <source>
        <dbReference type="EMBL" id="NGO39870.1"/>
    </source>
</evidence>
<evidence type="ECO:0000256" key="3">
    <source>
        <dbReference type="ARBA" id="ARBA00031983"/>
    </source>
</evidence>
<comment type="catalytic activity">
    <reaction evidence="1">
        <text>AMP + H2O = D-ribose 5-phosphate + adenine</text>
        <dbReference type="Rhea" id="RHEA:20129"/>
        <dbReference type="ChEBI" id="CHEBI:15377"/>
        <dbReference type="ChEBI" id="CHEBI:16708"/>
        <dbReference type="ChEBI" id="CHEBI:78346"/>
        <dbReference type="ChEBI" id="CHEBI:456215"/>
        <dbReference type="EC" id="3.2.2.4"/>
    </reaction>
</comment>
<name>A0A6M1S3H0_9BACT</name>
<dbReference type="InterPro" id="IPR005269">
    <property type="entry name" value="LOG"/>
</dbReference>